<protein>
    <submittedName>
        <fullName evidence="3">Uncharacterized protein</fullName>
    </submittedName>
</protein>
<feature type="region of interest" description="Disordered" evidence="1">
    <location>
        <begin position="128"/>
        <end position="194"/>
    </location>
</feature>
<comment type="caution">
    <text evidence="3">The sequence shown here is derived from an EMBL/GenBank/DDBJ whole genome shotgun (WGS) entry which is preliminary data.</text>
</comment>
<feature type="transmembrane region" description="Helical" evidence="2">
    <location>
        <begin position="36"/>
        <end position="57"/>
    </location>
</feature>
<gene>
    <name evidence="3" type="ORF">WG66_10039</name>
</gene>
<reference evidence="3 4" key="1">
    <citation type="submission" date="2015-12" db="EMBL/GenBank/DDBJ databases">
        <title>Draft genome sequence of Moniliophthora roreri, the causal agent of frosty pod rot of cacao.</title>
        <authorList>
            <person name="Aime M.C."/>
            <person name="Diaz-Valderrama J.R."/>
            <person name="Kijpornyongpan T."/>
            <person name="Phillips-Mora W."/>
        </authorList>
    </citation>
    <scope>NUCLEOTIDE SEQUENCE [LARGE SCALE GENOMIC DNA]</scope>
    <source>
        <strain evidence="3 4">MCA 2952</strain>
    </source>
</reference>
<organism evidence="3 4">
    <name type="scientific">Moniliophthora roreri</name>
    <name type="common">Frosty pod rot fungus</name>
    <name type="synonym">Monilia roreri</name>
    <dbReference type="NCBI Taxonomy" id="221103"/>
    <lineage>
        <taxon>Eukaryota</taxon>
        <taxon>Fungi</taxon>
        <taxon>Dikarya</taxon>
        <taxon>Basidiomycota</taxon>
        <taxon>Agaricomycotina</taxon>
        <taxon>Agaricomycetes</taxon>
        <taxon>Agaricomycetidae</taxon>
        <taxon>Agaricales</taxon>
        <taxon>Marasmiineae</taxon>
        <taxon>Marasmiaceae</taxon>
        <taxon>Moniliophthora</taxon>
    </lineage>
</organism>
<feature type="transmembrane region" description="Helical" evidence="2">
    <location>
        <begin position="12"/>
        <end position="30"/>
    </location>
</feature>
<proteinExistence type="predicted"/>
<evidence type="ECO:0000256" key="2">
    <source>
        <dbReference type="SAM" id="Phobius"/>
    </source>
</evidence>
<name>A0A0W0FM95_MONRR</name>
<evidence type="ECO:0000256" key="1">
    <source>
        <dbReference type="SAM" id="MobiDB-lite"/>
    </source>
</evidence>
<evidence type="ECO:0000313" key="4">
    <source>
        <dbReference type="Proteomes" id="UP000054988"/>
    </source>
</evidence>
<accession>A0A0W0FM95</accession>
<feature type="compositionally biased region" description="Low complexity" evidence="1">
    <location>
        <begin position="146"/>
        <end position="175"/>
    </location>
</feature>
<dbReference type="Proteomes" id="UP000054988">
    <property type="component" value="Unassembled WGS sequence"/>
</dbReference>
<keyword evidence="2" id="KW-0472">Membrane</keyword>
<keyword evidence="2" id="KW-1133">Transmembrane helix</keyword>
<sequence length="287" mass="31621">MSSHRDPKLTTVVLPVLSAICTVVAGLEAFKSNSPTTTTLTVISGLFSIWTAISPFVKRLSIYRLIRTAVRYAGGRMVTAMVPDIEHGVAGNREQRSFAARPRLRNVGVVIPSGANASFTLTVVRRRRPRLTRRMSSSQGDRATDPPLQSLSTSSSTPSLLPPVVHDVSGVTTDSSDSDNEMPPLPSVHDTDGMIPDTSGNRKRSLSWPPKWLTAAIQATQSKYPDAKFEIVLRRSDANHEAVWRIKCIDCPGKLYHPGPGETLSNFEIHLKNRQHKQRVHERLADD</sequence>
<dbReference type="EMBL" id="LATX01001849">
    <property type="protein sequence ID" value="KTB37423.1"/>
    <property type="molecule type" value="Genomic_DNA"/>
</dbReference>
<dbReference type="AlphaFoldDB" id="A0A0W0FM95"/>
<evidence type="ECO:0000313" key="3">
    <source>
        <dbReference type="EMBL" id="KTB37423.1"/>
    </source>
</evidence>
<keyword evidence="2" id="KW-0812">Transmembrane</keyword>